<dbReference type="Proteomes" id="UP000194860">
    <property type="component" value="Unassembled WGS sequence"/>
</dbReference>
<dbReference type="EMBL" id="NFDG01000013">
    <property type="protein sequence ID" value="OTY30295.1"/>
    <property type="molecule type" value="Genomic_DNA"/>
</dbReference>
<dbReference type="Gene3D" id="2.60.40.3750">
    <property type="match status" value="1"/>
</dbReference>
<dbReference type="AlphaFoldDB" id="A0A243ARZ8"/>
<protein>
    <submittedName>
        <fullName evidence="1">Uncharacterized protein</fullName>
    </submittedName>
</protein>
<name>A0A243ARZ8_BACTU</name>
<sequence length="64" mass="7320">MTSKPLVITLPPISKTKITFYSSSGEVINHTFFTNETSEPIATFAYCPIEFERFETKRMSVLIK</sequence>
<gene>
    <name evidence="1" type="ORF">BK732_01010</name>
</gene>
<comment type="caution">
    <text evidence="1">The sequence shown here is derived from an EMBL/GenBank/DDBJ whole genome shotgun (WGS) entry which is preliminary data.</text>
</comment>
<proteinExistence type="predicted"/>
<reference evidence="1 2" key="1">
    <citation type="submission" date="2016-10" db="EMBL/GenBank/DDBJ databases">
        <title>Comparative genomics of Bacillus thuringiensis reveals a path to pathogens against multiple invertebrate hosts.</title>
        <authorList>
            <person name="Zheng J."/>
            <person name="Gao Q."/>
            <person name="Liu H."/>
            <person name="Peng D."/>
            <person name="Ruan L."/>
            <person name="Sun M."/>
        </authorList>
    </citation>
    <scope>NUCLEOTIDE SEQUENCE [LARGE SCALE GENOMIC DNA]</scope>
    <source>
        <strain evidence="1">BGSC 4BM1</strain>
    </source>
</reference>
<accession>A0A243ARZ8</accession>
<evidence type="ECO:0000313" key="2">
    <source>
        <dbReference type="Proteomes" id="UP000194860"/>
    </source>
</evidence>
<organism evidence="1 2">
    <name type="scientific">Bacillus thuringiensis serovar navarrensis</name>
    <dbReference type="NCBI Taxonomy" id="339658"/>
    <lineage>
        <taxon>Bacteria</taxon>
        <taxon>Bacillati</taxon>
        <taxon>Bacillota</taxon>
        <taxon>Bacilli</taxon>
        <taxon>Bacillales</taxon>
        <taxon>Bacillaceae</taxon>
        <taxon>Bacillus</taxon>
        <taxon>Bacillus cereus group</taxon>
    </lineage>
</organism>
<dbReference type="RefSeq" id="WP_088030763.1">
    <property type="nucleotide sequence ID" value="NZ_NFDG01000013.1"/>
</dbReference>
<evidence type="ECO:0000313" key="1">
    <source>
        <dbReference type="EMBL" id="OTY30295.1"/>
    </source>
</evidence>